<proteinExistence type="predicted"/>
<dbReference type="EMBL" id="JAFJYH010000310">
    <property type="protein sequence ID" value="KAG4413517.1"/>
    <property type="molecule type" value="Genomic_DNA"/>
</dbReference>
<accession>A0A8H7W394</accession>
<gene>
    <name evidence="1" type="ORF">IFR04_013345</name>
</gene>
<organism evidence="1 2">
    <name type="scientific">Cadophora malorum</name>
    <dbReference type="NCBI Taxonomy" id="108018"/>
    <lineage>
        <taxon>Eukaryota</taxon>
        <taxon>Fungi</taxon>
        <taxon>Dikarya</taxon>
        <taxon>Ascomycota</taxon>
        <taxon>Pezizomycotina</taxon>
        <taxon>Leotiomycetes</taxon>
        <taxon>Helotiales</taxon>
        <taxon>Ploettnerulaceae</taxon>
        <taxon>Cadophora</taxon>
    </lineage>
</organism>
<keyword evidence="2" id="KW-1185">Reference proteome</keyword>
<dbReference type="OrthoDB" id="4499271at2759"/>
<dbReference type="Proteomes" id="UP000664132">
    <property type="component" value="Unassembled WGS sequence"/>
</dbReference>
<sequence length="270" mass="30212">MSPQDHFDAEQAESRDVLALDLRVVDENLAASISQRLAINRIPCILWGNYLLTVYGVPSIVNSIDFMVPDEKVAESISALLETGLTTCKEAETCTVVAETRSSPPPVVHLHANSELTICIYNKSSAFWFLPSFELSCTANGQPADIILASDSRLPVSRPGRGHGRFKANTFPVRTPSANRLLEAYLRLIARAQEPDYECFWMSMEIYIEEYINRDGYLDKNALDGQCRIFYSAFPACERPISEILADLKASPLAVERYGIVCHHHEENLE</sequence>
<dbReference type="AlphaFoldDB" id="A0A8H7W394"/>
<evidence type="ECO:0000313" key="2">
    <source>
        <dbReference type="Proteomes" id="UP000664132"/>
    </source>
</evidence>
<evidence type="ECO:0000313" key="1">
    <source>
        <dbReference type="EMBL" id="KAG4413517.1"/>
    </source>
</evidence>
<protein>
    <submittedName>
        <fullName evidence="1">Uncharacterized protein</fullName>
    </submittedName>
</protein>
<reference evidence="1" key="1">
    <citation type="submission" date="2021-02" db="EMBL/GenBank/DDBJ databases">
        <title>Genome sequence Cadophora malorum strain M34.</title>
        <authorList>
            <person name="Stefanovic E."/>
            <person name="Vu D."/>
            <person name="Scully C."/>
            <person name="Dijksterhuis J."/>
            <person name="Roader J."/>
            <person name="Houbraken J."/>
        </authorList>
    </citation>
    <scope>NUCLEOTIDE SEQUENCE</scope>
    <source>
        <strain evidence="1">M34</strain>
    </source>
</reference>
<comment type="caution">
    <text evidence="1">The sequence shown here is derived from an EMBL/GenBank/DDBJ whole genome shotgun (WGS) entry which is preliminary data.</text>
</comment>
<name>A0A8H7W394_9HELO</name>